<evidence type="ECO:0000313" key="2">
    <source>
        <dbReference type="Proteomes" id="UP000642070"/>
    </source>
</evidence>
<name>A0A917TTY3_9ACTN</name>
<dbReference type="RefSeq" id="WP_190251799.1">
    <property type="nucleotide sequence ID" value="NZ_BMPI01000021.1"/>
</dbReference>
<organism evidence="1 2">
    <name type="scientific">Dactylosporangium sucinum</name>
    <dbReference type="NCBI Taxonomy" id="1424081"/>
    <lineage>
        <taxon>Bacteria</taxon>
        <taxon>Bacillati</taxon>
        <taxon>Actinomycetota</taxon>
        <taxon>Actinomycetes</taxon>
        <taxon>Micromonosporales</taxon>
        <taxon>Micromonosporaceae</taxon>
        <taxon>Dactylosporangium</taxon>
    </lineage>
</organism>
<protein>
    <submittedName>
        <fullName evidence="1">Uncharacterized protein</fullName>
    </submittedName>
</protein>
<gene>
    <name evidence="1" type="ORF">GCM10007977_044150</name>
</gene>
<reference evidence="1" key="2">
    <citation type="submission" date="2020-09" db="EMBL/GenBank/DDBJ databases">
        <authorList>
            <person name="Sun Q."/>
            <person name="Ohkuma M."/>
        </authorList>
    </citation>
    <scope>NUCLEOTIDE SEQUENCE</scope>
    <source>
        <strain evidence="1">JCM 19831</strain>
    </source>
</reference>
<reference evidence="1" key="1">
    <citation type="journal article" date="2014" name="Int. J. Syst. Evol. Microbiol.">
        <title>Complete genome sequence of Corynebacterium casei LMG S-19264T (=DSM 44701T), isolated from a smear-ripened cheese.</title>
        <authorList>
            <consortium name="US DOE Joint Genome Institute (JGI-PGF)"/>
            <person name="Walter F."/>
            <person name="Albersmeier A."/>
            <person name="Kalinowski J."/>
            <person name="Ruckert C."/>
        </authorList>
    </citation>
    <scope>NUCLEOTIDE SEQUENCE</scope>
    <source>
        <strain evidence="1">JCM 19831</strain>
    </source>
</reference>
<sequence>MVRIERGVPAELSGEGRRWLDGQARRLAAFRAALPAGLGLDLTPASLVLLEPLVVRRLGGGREREFREGVIGYAGEVLLRVGGGRWGYDMRPVVEFDPALRLEPVAPGDLVELAVRRQDGAVFEETLGEIAGVVERLRAFNRGWEPTRLATPADDSGADDAPQNADDDLVWWLRRQEVAFQEWVAGLGGGARTWDCSPRSVETLERVLLGLLPVGSVRTADDGNPVVQAAAWYLGEAMIRGAGGRWAFTPGVPRDDDLLTGRPYIAPAAAGRRAAVPGIIVANLVMRQEAGYLVARFRQYLEQ</sequence>
<dbReference type="EMBL" id="BMPI01000021">
    <property type="protein sequence ID" value="GGM37825.1"/>
    <property type="molecule type" value="Genomic_DNA"/>
</dbReference>
<dbReference type="Proteomes" id="UP000642070">
    <property type="component" value="Unassembled WGS sequence"/>
</dbReference>
<evidence type="ECO:0000313" key="1">
    <source>
        <dbReference type="EMBL" id="GGM37825.1"/>
    </source>
</evidence>
<comment type="caution">
    <text evidence="1">The sequence shown here is derived from an EMBL/GenBank/DDBJ whole genome shotgun (WGS) entry which is preliminary data.</text>
</comment>
<proteinExistence type="predicted"/>
<accession>A0A917TTY3</accession>
<dbReference type="AlphaFoldDB" id="A0A917TTY3"/>
<keyword evidence="2" id="KW-1185">Reference proteome</keyword>